<feature type="compositionally biased region" description="Low complexity" evidence="1">
    <location>
        <begin position="61"/>
        <end position="76"/>
    </location>
</feature>
<evidence type="ECO:0000313" key="2">
    <source>
        <dbReference type="EMBL" id="BCP67471.1"/>
    </source>
</evidence>
<evidence type="ECO:0000313" key="3">
    <source>
        <dbReference type="Proteomes" id="UP000596099"/>
    </source>
</evidence>
<organism evidence="2 3">
    <name type="scientific">Thermus thermophilus</name>
    <dbReference type="NCBI Taxonomy" id="274"/>
    <lineage>
        <taxon>Bacteria</taxon>
        <taxon>Thermotogati</taxon>
        <taxon>Deinococcota</taxon>
        <taxon>Deinococci</taxon>
        <taxon>Thermales</taxon>
        <taxon>Thermaceae</taxon>
        <taxon>Thermus</taxon>
    </lineage>
</organism>
<dbReference type="AlphaFoldDB" id="A0A7R7TG11"/>
<dbReference type="EMBL" id="AP024271">
    <property type="protein sequence ID" value="BCP67471.1"/>
    <property type="molecule type" value="Genomic_DNA"/>
</dbReference>
<keyword evidence="2" id="KW-0614">Plasmid</keyword>
<accession>A0A7R7TG11</accession>
<proteinExistence type="predicted"/>
<sequence length="115" mass="12058">MGGEGEAQAPQGVGQVGRHHQATSRGRMGSRYSTLRTWRDQSLSPPRPPPPGGRPRGDAGQGLLQGQEAGLDLQGAFPKLPQAEKPPHLPRVQGDLLLVEEEGGGALEAEADPEA</sequence>
<name>A0A7R7TG11_THETH</name>
<gene>
    <name evidence="2" type="ORF">TthHB5018_b24050</name>
</gene>
<dbReference type="Proteomes" id="UP000596099">
    <property type="component" value="Plasmid pHB5018b"/>
</dbReference>
<geneLocation type="plasmid" evidence="2 3">
    <name>pHB5018b</name>
</geneLocation>
<feature type="compositionally biased region" description="Acidic residues" evidence="1">
    <location>
        <begin position="98"/>
        <end position="115"/>
    </location>
</feature>
<feature type="compositionally biased region" description="Polar residues" evidence="1">
    <location>
        <begin position="31"/>
        <end position="44"/>
    </location>
</feature>
<reference evidence="3" key="1">
    <citation type="submission" date="2021-01" db="EMBL/GenBank/DDBJ databases">
        <title>Complete Genome Sequence of Thermus thermophilus Strain HB5018, Isolated from Mine Onsen Hot Spring.</title>
        <authorList>
            <person name="Miyazaki K."/>
            <person name="Moriya T."/>
            <person name="Nemoto N."/>
            <person name="Oshima T."/>
            <person name="Yura K."/>
            <person name="Bessho Y."/>
        </authorList>
    </citation>
    <scope>NUCLEOTIDE SEQUENCE [LARGE SCALE GENOMIC DNA]</scope>
    <source>
        <strain evidence="3">HB5018</strain>
        <plasmid evidence="3">pHB5018b</plasmid>
    </source>
</reference>
<protein>
    <submittedName>
        <fullName evidence="2">Uncharacterized protein</fullName>
    </submittedName>
</protein>
<evidence type="ECO:0000256" key="1">
    <source>
        <dbReference type="SAM" id="MobiDB-lite"/>
    </source>
</evidence>
<feature type="region of interest" description="Disordered" evidence="1">
    <location>
        <begin position="1"/>
        <end position="115"/>
    </location>
</feature>